<dbReference type="Gene3D" id="2.160.20.10">
    <property type="entry name" value="Single-stranded right-handed beta-helix, Pectin lyase-like"/>
    <property type="match status" value="1"/>
</dbReference>
<dbReference type="SUPFAM" id="SSF51126">
    <property type="entry name" value="Pectin lyase-like"/>
    <property type="match status" value="1"/>
</dbReference>
<organism evidence="2 3">
    <name type="scientific">Trichoderma asperellum (strain ATCC 204424 / CBS 433.97 / NBRC 101777)</name>
    <dbReference type="NCBI Taxonomy" id="1042311"/>
    <lineage>
        <taxon>Eukaryota</taxon>
        <taxon>Fungi</taxon>
        <taxon>Dikarya</taxon>
        <taxon>Ascomycota</taxon>
        <taxon>Pezizomycotina</taxon>
        <taxon>Sordariomycetes</taxon>
        <taxon>Hypocreomycetidae</taxon>
        <taxon>Hypocreales</taxon>
        <taxon>Hypocreaceae</taxon>
        <taxon>Trichoderma</taxon>
    </lineage>
</organism>
<dbReference type="AlphaFoldDB" id="A0A2T3ZDL1"/>
<dbReference type="STRING" id="1042311.A0A2T3ZDL1"/>
<sequence>MTRLFGFLGFANLAATACISSGDETTINNALKSGGVGAVVQLCPNAVITVHNTVAFTAANQELSTQGYPTDATRAIIRLQATDQSISAVIHGGSLSGIRLRNIQIDGDRSANGQITAQASSANIELGGIQNGLLVDHVASMNPRGWSCMHIGEGAAASGTSACSNATITNNDIGPCGLEGHDAAGHGQWADGISFACTNSLVQGNTVTGSTDGGVVLFGAPGTKVLSNKIIGSTTNAGFGAINLVDNLAVYNGSFANVEVSSNTIQGQRLFGVGIAVGSCVWTSCDASTTTPKLSGPVTISNNVFSGSIAFPIPISGWTGGITVNGNSVTGVGSNSAFSEDGNCPAATKTAFSANQHLLWNSPSVTGPTNLQSDFVQHTDYPSFFICPTPPLPSQQVWTNGSLLVNTVPTTFSQLHNGFNFVFDNSAHLIVYDNGVVATTIGSTATCNFECTLNFQGDGNLVKRLNGSAFWASNTANRGSTLTSMNTSPWLEIKDKTGAVIWDGVNGVRLNL</sequence>
<dbReference type="InterPro" id="IPR011050">
    <property type="entry name" value="Pectin_lyase_fold/virulence"/>
</dbReference>
<keyword evidence="3" id="KW-1185">Reference proteome</keyword>
<dbReference type="InterPro" id="IPR006626">
    <property type="entry name" value="PbH1"/>
</dbReference>
<reference evidence="2 3" key="1">
    <citation type="submission" date="2016-07" db="EMBL/GenBank/DDBJ databases">
        <title>Multiple horizontal gene transfer events from other fungi enriched the ability of initially mycotrophic Trichoderma (Ascomycota) to feed on dead plant biomass.</title>
        <authorList>
            <consortium name="DOE Joint Genome Institute"/>
            <person name="Aerts A."/>
            <person name="Atanasova L."/>
            <person name="Chenthamara K."/>
            <person name="Zhang J."/>
            <person name="Grujic M."/>
            <person name="Henrissat B."/>
            <person name="Kuo A."/>
            <person name="Salamov A."/>
            <person name="Lipzen A."/>
            <person name="Labutti K."/>
            <person name="Barry K."/>
            <person name="Miao Y."/>
            <person name="Rahimi M.J."/>
            <person name="Shen Q."/>
            <person name="Grigoriev I.V."/>
            <person name="Kubicek C.P."/>
            <person name="Druzhinina I.S."/>
        </authorList>
    </citation>
    <scope>NUCLEOTIDE SEQUENCE [LARGE SCALE GENOMIC DNA]</scope>
    <source>
        <strain evidence="2 3">CBS 433.97</strain>
    </source>
</reference>
<gene>
    <name evidence="2" type="ORF">M441DRAFT_134896</name>
</gene>
<name>A0A2T3ZDL1_TRIA4</name>
<keyword evidence="1" id="KW-0732">Signal</keyword>
<evidence type="ECO:0000313" key="3">
    <source>
        <dbReference type="Proteomes" id="UP000240493"/>
    </source>
</evidence>
<evidence type="ECO:0008006" key="4">
    <source>
        <dbReference type="Google" id="ProtNLM"/>
    </source>
</evidence>
<dbReference type="Proteomes" id="UP000240493">
    <property type="component" value="Unassembled WGS sequence"/>
</dbReference>
<accession>A0A2T3ZDL1</accession>
<dbReference type="SMART" id="SM00710">
    <property type="entry name" value="PbH1"/>
    <property type="match status" value="6"/>
</dbReference>
<proteinExistence type="predicted"/>
<feature type="chain" id="PRO_5015631061" description="Bulb-type lectin domain-containing protein" evidence="1">
    <location>
        <begin position="17"/>
        <end position="512"/>
    </location>
</feature>
<protein>
    <recommendedName>
        <fullName evidence="4">Bulb-type lectin domain-containing protein</fullName>
    </recommendedName>
</protein>
<evidence type="ECO:0000256" key="1">
    <source>
        <dbReference type="SAM" id="SignalP"/>
    </source>
</evidence>
<dbReference type="Gene3D" id="2.90.10.10">
    <property type="entry name" value="Bulb-type lectin domain"/>
    <property type="match status" value="1"/>
</dbReference>
<feature type="signal peptide" evidence="1">
    <location>
        <begin position="1"/>
        <end position="16"/>
    </location>
</feature>
<dbReference type="PROSITE" id="PS51257">
    <property type="entry name" value="PROKAR_LIPOPROTEIN"/>
    <property type="match status" value="1"/>
</dbReference>
<dbReference type="OrthoDB" id="2587928at2759"/>
<dbReference type="InterPro" id="IPR036426">
    <property type="entry name" value="Bulb-type_lectin_dom_sf"/>
</dbReference>
<dbReference type="SUPFAM" id="SSF51110">
    <property type="entry name" value="alpha-D-mannose-specific plant lectins"/>
    <property type="match status" value="1"/>
</dbReference>
<dbReference type="InterPro" id="IPR012334">
    <property type="entry name" value="Pectin_lyas_fold"/>
</dbReference>
<evidence type="ECO:0000313" key="2">
    <source>
        <dbReference type="EMBL" id="PTB42902.1"/>
    </source>
</evidence>
<dbReference type="EMBL" id="KZ679259">
    <property type="protein sequence ID" value="PTB42902.1"/>
    <property type="molecule type" value="Genomic_DNA"/>
</dbReference>